<feature type="transmembrane region" description="Helical" evidence="7">
    <location>
        <begin position="350"/>
        <end position="369"/>
    </location>
</feature>
<dbReference type="PANTHER" id="PTHR33362">
    <property type="entry name" value="SIALIC ACID TRAP TRANSPORTER PERMEASE PROTEIN SIAT-RELATED"/>
    <property type="match status" value="1"/>
</dbReference>
<reference evidence="9 10" key="1">
    <citation type="submission" date="2023-09" db="EMBL/GenBank/DDBJ databases">
        <title>Xinfangfangia sedmenti sp. nov., isolated the sedment.</title>
        <authorList>
            <person name="Xu L."/>
        </authorList>
    </citation>
    <scope>NUCLEOTIDE SEQUENCE [LARGE SCALE GENOMIC DNA]</scope>
    <source>
        <strain evidence="9 10">LG-4</strain>
    </source>
</reference>
<feature type="transmembrane region" description="Helical" evidence="7">
    <location>
        <begin position="6"/>
        <end position="39"/>
    </location>
</feature>
<keyword evidence="3 7" id="KW-0997">Cell inner membrane</keyword>
<dbReference type="RefSeq" id="WP_310458829.1">
    <property type="nucleotide sequence ID" value="NZ_JAVKPH010000031.1"/>
</dbReference>
<feature type="transmembrane region" description="Helical" evidence="7">
    <location>
        <begin position="60"/>
        <end position="80"/>
    </location>
</feature>
<evidence type="ECO:0000256" key="5">
    <source>
        <dbReference type="ARBA" id="ARBA00022989"/>
    </source>
</evidence>
<keyword evidence="2" id="KW-1003">Cell membrane</keyword>
<feature type="transmembrane region" description="Helical" evidence="7">
    <location>
        <begin position="419"/>
        <end position="440"/>
    </location>
</feature>
<dbReference type="InterPro" id="IPR004681">
    <property type="entry name" value="TRAP_DctM"/>
</dbReference>
<evidence type="ECO:0000256" key="7">
    <source>
        <dbReference type="RuleBase" id="RU369079"/>
    </source>
</evidence>
<evidence type="ECO:0000259" key="8">
    <source>
        <dbReference type="Pfam" id="PF06808"/>
    </source>
</evidence>
<feature type="transmembrane region" description="Helical" evidence="7">
    <location>
        <begin position="100"/>
        <end position="129"/>
    </location>
</feature>
<evidence type="ECO:0000256" key="3">
    <source>
        <dbReference type="ARBA" id="ARBA00022519"/>
    </source>
</evidence>
<dbReference type="PIRSF" id="PIRSF006066">
    <property type="entry name" value="HI0050"/>
    <property type="match status" value="1"/>
</dbReference>
<comment type="subcellular location">
    <subcellularLocation>
        <location evidence="1 7">Cell inner membrane</location>
        <topology evidence="1 7">Multi-pass membrane protein</topology>
    </subcellularLocation>
</comment>
<evidence type="ECO:0000256" key="4">
    <source>
        <dbReference type="ARBA" id="ARBA00022692"/>
    </source>
</evidence>
<feature type="transmembrane region" description="Helical" evidence="7">
    <location>
        <begin position="141"/>
        <end position="168"/>
    </location>
</feature>
<feature type="transmembrane region" description="Helical" evidence="7">
    <location>
        <begin position="174"/>
        <end position="197"/>
    </location>
</feature>
<dbReference type="EMBL" id="JAVKPH010000031">
    <property type="protein sequence ID" value="MDR5654674.1"/>
    <property type="molecule type" value="Genomic_DNA"/>
</dbReference>
<evidence type="ECO:0000256" key="2">
    <source>
        <dbReference type="ARBA" id="ARBA00022475"/>
    </source>
</evidence>
<protein>
    <recommendedName>
        <fullName evidence="7">TRAP transporter large permease protein</fullName>
    </recommendedName>
</protein>
<keyword evidence="10" id="KW-1185">Reference proteome</keyword>
<keyword evidence="5 7" id="KW-1133">Transmembrane helix</keyword>
<evidence type="ECO:0000256" key="1">
    <source>
        <dbReference type="ARBA" id="ARBA00004429"/>
    </source>
</evidence>
<comment type="caution">
    <text evidence="9">The sequence shown here is derived from an EMBL/GenBank/DDBJ whole genome shotgun (WGS) entry which is preliminary data.</text>
</comment>
<feature type="transmembrane region" description="Helical" evidence="7">
    <location>
        <begin position="296"/>
        <end position="315"/>
    </location>
</feature>
<feature type="transmembrane region" description="Helical" evidence="7">
    <location>
        <begin position="321"/>
        <end position="343"/>
    </location>
</feature>
<feature type="transmembrane region" description="Helical" evidence="7">
    <location>
        <begin position="233"/>
        <end position="253"/>
    </location>
</feature>
<keyword evidence="7" id="KW-0813">Transport</keyword>
<dbReference type="InterPro" id="IPR010656">
    <property type="entry name" value="DctM"/>
</dbReference>
<dbReference type="Proteomes" id="UP001247754">
    <property type="component" value="Unassembled WGS sequence"/>
</dbReference>
<evidence type="ECO:0000313" key="10">
    <source>
        <dbReference type="Proteomes" id="UP001247754"/>
    </source>
</evidence>
<gene>
    <name evidence="9" type="ORF">RGD00_18855</name>
</gene>
<comment type="subunit">
    <text evidence="7">The complex comprises the extracytoplasmic solute receptor protein and the two transmembrane proteins.</text>
</comment>
<keyword evidence="6 7" id="KW-0472">Membrane</keyword>
<evidence type="ECO:0000313" key="9">
    <source>
        <dbReference type="EMBL" id="MDR5654674.1"/>
    </source>
</evidence>
<dbReference type="NCBIfam" id="TIGR00786">
    <property type="entry name" value="dctM"/>
    <property type="match status" value="1"/>
</dbReference>
<name>A0ABU1FCU8_9RHOB</name>
<feature type="transmembrane region" description="Helical" evidence="7">
    <location>
        <begin position="259"/>
        <end position="276"/>
    </location>
</feature>
<comment type="function">
    <text evidence="7">Part of the tripartite ATP-independent periplasmic (TRAP) transport system.</text>
</comment>
<organism evidence="9 10">
    <name type="scientific">Ruixingdingia sedimenti</name>
    <dbReference type="NCBI Taxonomy" id="3073604"/>
    <lineage>
        <taxon>Bacteria</taxon>
        <taxon>Pseudomonadati</taxon>
        <taxon>Pseudomonadota</taxon>
        <taxon>Alphaproteobacteria</taxon>
        <taxon>Rhodobacterales</taxon>
        <taxon>Paracoccaceae</taxon>
        <taxon>Ruixingdingia</taxon>
    </lineage>
</organism>
<accession>A0ABU1FCU8</accession>
<feature type="domain" description="TRAP C4-dicarboxylate transport system permease DctM subunit" evidence="8">
    <location>
        <begin position="10"/>
        <end position="436"/>
    </location>
</feature>
<feature type="transmembrane region" description="Helical" evidence="7">
    <location>
        <begin position="375"/>
        <end position="398"/>
    </location>
</feature>
<sequence>MSMAIVGWMIVALILSVLAGFHIAVAMALCSFIGIWLMFDNMQIALSMLGTSAFEAIRSPTFVVIPLFVLMGDFISQSGVARDLFAVFDRLLRRVPGRLVTTTVLGNVLFGAVTGVSVASAAVFSRIAYPEMRRFGYARSYALGSIVGSACLGMLIPPSVLMIVWAVLTELSVGALFLAGILPGLLLASLFIAYGILRAVFDPNAAPDTVPLTAPAETVPAAPGTRALRGEMLGVAGVLALIFVVIGSIWGGVATPTEAAAVGAVGALILGVAKGMRGPEIRAAIASSARTTAPILFLLVAATMYSRLIAMGGAINQIQDAILGLGGGAWVAVLLMAAIWIVMGTMVDSVSIILLTVPIFAPVATGLGIDPIAFAIFGIIVIETGLLTPPFGLLVFAVRGSVPDRSVRMGEIFRGGAPYVGMLVVTAALVLIFPALATWMTGR</sequence>
<proteinExistence type="inferred from homology"/>
<evidence type="ECO:0000256" key="6">
    <source>
        <dbReference type="ARBA" id="ARBA00023136"/>
    </source>
</evidence>
<keyword evidence="4 7" id="KW-0812">Transmembrane</keyword>
<comment type="similarity">
    <text evidence="7">Belongs to the TRAP transporter large permease family.</text>
</comment>
<dbReference type="Pfam" id="PF06808">
    <property type="entry name" value="DctM"/>
    <property type="match status" value="1"/>
</dbReference>
<dbReference type="PANTHER" id="PTHR33362:SF5">
    <property type="entry name" value="C4-DICARBOXYLATE TRAP TRANSPORTER LARGE PERMEASE PROTEIN DCTM"/>
    <property type="match status" value="1"/>
</dbReference>